<dbReference type="EMBL" id="SMAA01000009">
    <property type="protein sequence ID" value="TCS78677.1"/>
    <property type="molecule type" value="Genomic_DNA"/>
</dbReference>
<dbReference type="PROSITE" id="PS51819">
    <property type="entry name" value="VOC"/>
    <property type="match status" value="1"/>
</dbReference>
<dbReference type="PANTHER" id="PTHR10374">
    <property type="entry name" value="LACTOYLGLUTATHIONE LYASE GLYOXALASE I"/>
    <property type="match status" value="1"/>
</dbReference>
<name>A0A4R3K771_9FIRM</name>
<dbReference type="RefSeq" id="WP_132549612.1">
    <property type="nucleotide sequence ID" value="NZ_SMAA01000009.1"/>
</dbReference>
<feature type="domain" description="VOC" evidence="1">
    <location>
        <begin position="4"/>
        <end position="119"/>
    </location>
</feature>
<organism evidence="2 3">
    <name type="scientific">Pectinatus cerevisiiphilus</name>
    <dbReference type="NCBI Taxonomy" id="86956"/>
    <lineage>
        <taxon>Bacteria</taxon>
        <taxon>Bacillati</taxon>
        <taxon>Bacillota</taxon>
        <taxon>Negativicutes</taxon>
        <taxon>Selenomonadales</taxon>
        <taxon>Selenomonadaceae</taxon>
        <taxon>Pectinatus</taxon>
    </lineage>
</organism>
<proteinExistence type="predicted"/>
<accession>A0A4R3K771</accession>
<evidence type="ECO:0000313" key="3">
    <source>
        <dbReference type="Proteomes" id="UP000295188"/>
    </source>
</evidence>
<dbReference type="OrthoDB" id="192739at2"/>
<dbReference type="InterPro" id="IPR037523">
    <property type="entry name" value="VOC_core"/>
</dbReference>
<keyword evidence="3" id="KW-1185">Reference proteome</keyword>
<dbReference type="Gene3D" id="3.10.180.10">
    <property type="entry name" value="2,3-Dihydroxybiphenyl 1,2-Dioxygenase, domain 1"/>
    <property type="match status" value="1"/>
</dbReference>
<dbReference type="Pfam" id="PF00903">
    <property type="entry name" value="Glyoxalase"/>
    <property type="match status" value="1"/>
</dbReference>
<dbReference type="PANTHER" id="PTHR10374:SF30">
    <property type="entry name" value="LACTOYLGLUTATHIONE LYASE"/>
    <property type="match status" value="1"/>
</dbReference>
<comment type="caution">
    <text evidence="2">The sequence shown here is derived from an EMBL/GenBank/DDBJ whole genome shotgun (WGS) entry which is preliminary data.</text>
</comment>
<dbReference type="SUPFAM" id="SSF54593">
    <property type="entry name" value="Glyoxalase/Bleomycin resistance protein/Dihydroxybiphenyl dioxygenase"/>
    <property type="match status" value="1"/>
</dbReference>
<dbReference type="Proteomes" id="UP000295188">
    <property type="component" value="Unassembled WGS sequence"/>
</dbReference>
<dbReference type="InterPro" id="IPR029068">
    <property type="entry name" value="Glyas_Bleomycin-R_OHBP_Dase"/>
</dbReference>
<sequence>MKFKFVHNNLNVLDLKKSMAFYEKALGLKEVHRKETPDFTLVYLSDGQTPHELELTWLKARKEKYNLGDNEVHLAFTVDDFAAAHKMHEEMGCICYENKKMGIYFISDPDGYWLEVLPQK</sequence>
<dbReference type="AlphaFoldDB" id="A0A4R3K771"/>
<reference evidence="2 3" key="1">
    <citation type="submission" date="2019-03" db="EMBL/GenBank/DDBJ databases">
        <title>Genomic Encyclopedia of Type Strains, Phase IV (KMG-IV): sequencing the most valuable type-strain genomes for metagenomic binning, comparative biology and taxonomic classification.</title>
        <authorList>
            <person name="Goeker M."/>
        </authorList>
    </citation>
    <scope>NUCLEOTIDE SEQUENCE [LARGE SCALE GENOMIC DNA]</scope>
    <source>
        <strain evidence="2 3">DSM 20467</strain>
    </source>
</reference>
<keyword evidence="2" id="KW-0456">Lyase</keyword>
<gene>
    <name evidence="2" type="ORF">EDC37_10930</name>
</gene>
<protein>
    <submittedName>
        <fullName evidence="2">Lactoylglutathione lyase</fullName>
    </submittedName>
</protein>
<evidence type="ECO:0000313" key="2">
    <source>
        <dbReference type="EMBL" id="TCS78677.1"/>
    </source>
</evidence>
<evidence type="ECO:0000259" key="1">
    <source>
        <dbReference type="PROSITE" id="PS51819"/>
    </source>
</evidence>
<dbReference type="GO" id="GO:0016829">
    <property type="term" value="F:lyase activity"/>
    <property type="evidence" value="ECO:0007669"/>
    <property type="project" value="UniProtKB-KW"/>
</dbReference>
<dbReference type="InterPro" id="IPR004360">
    <property type="entry name" value="Glyas_Fos-R_dOase_dom"/>
</dbReference>